<dbReference type="Proteomes" id="UP000824469">
    <property type="component" value="Unassembled WGS sequence"/>
</dbReference>
<sequence>MEEDPVSEKKFNVKDEIVINLENNVEFLLKSSIKEHTSDSTTGLKEEISTMDSKIKALEEKHDYVAMHNSTLDLMQ</sequence>
<dbReference type="EMBL" id="JAHRHJ020000010">
    <property type="protein sequence ID" value="KAH9298507.1"/>
    <property type="molecule type" value="Genomic_DNA"/>
</dbReference>
<comment type="caution">
    <text evidence="1">The sequence shown here is derived from an EMBL/GenBank/DDBJ whole genome shotgun (WGS) entry which is preliminary data.</text>
</comment>
<gene>
    <name evidence="1" type="ORF">KI387_030189</name>
</gene>
<feature type="non-terminal residue" evidence="1">
    <location>
        <position position="76"/>
    </location>
</feature>
<evidence type="ECO:0000313" key="2">
    <source>
        <dbReference type="Proteomes" id="UP000824469"/>
    </source>
</evidence>
<accession>A0AA38CJ69</accession>
<dbReference type="AlphaFoldDB" id="A0AA38CJ69"/>
<proteinExistence type="predicted"/>
<reference evidence="1 2" key="1">
    <citation type="journal article" date="2021" name="Nat. Plants">
        <title>The Taxus genome provides insights into paclitaxel biosynthesis.</title>
        <authorList>
            <person name="Xiong X."/>
            <person name="Gou J."/>
            <person name="Liao Q."/>
            <person name="Li Y."/>
            <person name="Zhou Q."/>
            <person name="Bi G."/>
            <person name="Li C."/>
            <person name="Du R."/>
            <person name="Wang X."/>
            <person name="Sun T."/>
            <person name="Guo L."/>
            <person name="Liang H."/>
            <person name="Lu P."/>
            <person name="Wu Y."/>
            <person name="Zhang Z."/>
            <person name="Ro D.K."/>
            <person name="Shang Y."/>
            <person name="Huang S."/>
            <person name="Yan J."/>
        </authorList>
    </citation>
    <scope>NUCLEOTIDE SEQUENCE [LARGE SCALE GENOMIC DNA]</scope>
    <source>
        <strain evidence="1">Ta-2019</strain>
    </source>
</reference>
<evidence type="ECO:0000313" key="1">
    <source>
        <dbReference type="EMBL" id="KAH9298507.1"/>
    </source>
</evidence>
<keyword evidence="2" id="KW-1185">Reference proteome</keyword>
<protein>
    <submittedName>
        <fullName evidence="1">Uncharacterized protein</fullName>
    </submittedName>
</protein>
<name>A0AA38CJ69_TAXCH</name>
<organism evidence="1 2">
    <name type="scientific">Taxus chinensis</name>
    <name type="common">Chinese yew</name>
    <name type="synonym">Taxus wallichiana var. chinensis</name>
    <dbReference type="NCBI Taxonomy" id="29808"/>
    <lineage>
        <taxon>Eukaryota</taxon>
        <taxon>Viridiplantae</taxon>
        <taxon>Streptophyta</taxon>
        <taxon>Embryophyta</taxon>
        <taxon>Tracheophyta</taxon>
        <taxon>Spermatophyta</taxon>
        <taxon>Pinopsida</taxon>
        <taxon>Pinidae</taxon>
        <taxon>Conifers II</taxon>
        <taxon>Cupressales</taxon>
        <taxon>Taxaceae</taxon>
        <taxon>Taxus</taxon>
    </lineage>
</organism>